<dbReference type="InterPro" id="IPR011701">
    <property type="entry name" value="MFS"/>
</dbReference>
<dbReference type="OrthoDB" id="440553at2759"/>
<protein>
    <recommendedName>
        <fullName evidence="9">Major facilitator superfamily (MFS) profile domain-containing protein</fullName>
    </recommendedName>
</protein>
<feature type="transmembrane region" description="Helical" evidence="8">
    <location>
        <begin position="159"/>
        <end position="183"/>
    </location>
</feature>
<accession>A0A067QAD8</accession>
<feature type="transmembrane region" description="Helical" evidence="8">
    <location>
        <begin position="491"/>
        <end position="511"/>
    </location>
</feature>
<dbReference type="Pfam" id="PF07690">
    <property type="entry name" value="MFS_1"/>
    <property type="match status" value="1"/>
</dbReference>
<sequence length="529" mass="57459">MNDRNGDPPGTTSSDENLQGNALVGSAASGTNTPTNENELEKSLHDEPQTSVTQPKLHSVFTKRQKWFIVVMAAIAGMFSPFTINIYFPAIPTIAAAFHKTVELINLSVTVYMVLQGVSPMLWGTLADRVGRRPIFLVCLFILALACVGLGLVPTSAYWLLLLLRALQAAGCSSTISVAAGVIGDIADPSERGGFFGVFNIGPMAGPSIGPIIGGVLAGSLGWRSIFWFLCIASMVCFFFILLFFPETLRAIVGDGSIRPSKPRLYSPLIPFVTYRSHESLSPPATESSSKRPKLNPFLLFLRPEILLPLIYMAIPFAVLNTFTATMASLFGTAYPWLTESEIGLCYLAIGGGMLCGGVFGGRLLDWDYRRIKNEIESEREKNVEGQVDEDFPIEKARMRMLPYFLLVAVGSCMGYGWCLQSKVNIAAPLILQVIFGFFSNVSFTGMQTLLIDMAPTQGASVTACNNITRCITGAVLVSVVDLILNALGPGWSYVLFGGIIACGAIPLIFVEMKMGPQWRRKRRMSGLL</sequence>
<feature type="compositionally biased region" description="Polar residues" evidence="7">
    <location>
        <begin position="10"/>
        <end position="20"/>
    </location>
</feature>
<evidence type="ECO:0000259" key="9">
    <source>
        <dbReference type="PROSITE" id="PS50850"/>
    </source>
</evidence>
<evidence type="ECO:0000256" key="1">
    <source>
        <dbReference type="ARBA" id="ARBA00004141"/>
    </source>
</evidence>
<feature type="transmembrane region" description="Helical" evidence="8">
    <location>
        <begin position="310"/>
        <end position="335"/>
    </location>
</feature>
<dbReference type="InParanoid" id="A0A067QAD8"/>
<dbReference type="SUPFAM" id="SSF103473">
    <property type="entry name" value="MFS general substrate transporter"/>
    <property type="match status" value="1"/>
</dbReference>
<evidence type="ECO:0000313" key="10">
    <source>
        <dbReference type="EMBL" id="KDQ60452.1"/>
    </source>
</evidence>
<evidence type="ECO:0000256" key="7">
    <source>
        <dbReference type="SAM" id="MobiDB-lite"/>
    </source>
</evidence>
<dbReference type="PROSITE" id="PS50850">
    <property type="entry name" value="MFS"/>
    <property type="match status" value="1"/>
</dbReference>
<keyword evidence="6" id="KW-0325">Glycoprotein</keyword>
<dbReference type="Proteomes" id="UP000027265">
    <property type="component" value="Unassembled WGS sequence"/>
</dbReference>
<evidence type="ECO:0000256" key="4">
    <source>
        <dbReference type="ARBA" id="ARBA00022989"/>
    </source>
</evidence>
<evidence type="ECO:0000256" key="5">
    <source>
        <dbReference type="ARBA" id="ARBA00023136"/>
    </source>
</evidence>
<evidence type="ECO:0000256" key="2">
    <source>
        <dbReference type="ARBA" id="ARBA00022448"/>
    </source>
</evidence>
<dbReference type="InterPro" id="IPR036259">
    <property type="entry name" value="MFS_trans_sf"/>
</dbReference>
<keyword evidence="4 8" id="KW-1133">Transmembrane helix</keyword>
<dbReference type="FunFam" id="1.20.1250.20:FF:000172">
    <property type="entry name" value="MFS multidrug resistance transporter"/>
    <property type="match status" value="1"/>
</dbReference>
<feature type="transmembrane region" description="Helical" evidence="8">
    <location>
        <begin position="347"/>
        <end position="365"/>
    </location>
</feature>
<feature type="domain" description="Major facilitator superfamily (MFS) profile" evidence="9">
    <location>
        <begin position="69"/>
        <end position="516"/>
    </location>
</feature>
<comment type="subcellular location">
    <subcellularLocation>
        <location evidence="1">Membrane</location>
        <topology evidence="1">Multi-pass membrane protein</topology>
    </subcellularLocation>
</comment>
<dbReference type="Gene3D" id="1.20.1720.10">
    <property type="entry name" value="Multidrug resistance protein D"/>
    <property type="match status" value="1"/>
</dbReference>
<dbReference type="HOGENOM" id="CLU_008455_8_4_1"/>
<dbReference type="PANTHER" id="PTHR23502">
    <property type="entry name" value="MAJOR FACILITATOR SUPERFAMILY"/>
    <property type="match status" value="1"/>
</dbReference>
<dbReference type="GO" id="GO:0005886">
    <property type="term" value="C:plasma membrane"/>
    <property type="evidence" value="ECO:0007669"/>
    <property type="project" value="TreeGrafter"/>
</dbReference>
<dbReference type="PRINTS" id="PR01035">
    <property type="entry name" value="TCRTETA"/>
</dbReference>
<reference evidence="11" key="1">
    <citation type="journal article" date="2014" name="Proc. Natl. Acad. Sci. U.S.A.">
        <title>Extensive sampling of basidiomycete genomes demonstrates inadequacy of the white-rot/brown-rot paradigm for wood decay fungi.</title>
        <authorList>
            <person name="Riley R."/>
            <person name="Salamov A.A."/>
            <person name="Brown D.W."/>
            <person name="Nagy L.G."/>
            <person name="Floudas D."/>
            <person name="Held B.W."/>
            <person name="Levasseur A."/>
            <person name="Lombard V."/>
            <person name="Morin E."/>
            <person name="Otillar R."/>
            <person name="Lindquist E.A."/>
            <person name="Sun H."/>
            <person name="LaButti K.M."/>
            <person name="Schmutz J."/>
            <person name="Jabbour D."/>
            <person name="Luo H."/>
            <person name="Baker S.E."/>
            <person name="Pisabarro A.G."/>
            <person name="Walton J.D."/>
            <person name="Blanchette R.A."/>
            <person name="Henrissat B."/>
            <person name="Martin F."/>
            <person name="Cullen D."/>
            <person name="Hibbett D.S."/>
            <person name="Grigoriev I.V."/>
        </authorList>
    </citation>
    <scope>NUCLEOTIDE SEQUENCE [LARGE SCALE GENOMIC DNA]</scope>
    <source>
        <strain evidence="11">MUCL 33604</strain>
    </source>
</reference>
<dbReference type="InterPro" id="IPR020846">
    <property type="entry name" value="MFS_dom"/>
</dbReference>
<feature type="transmembrane region" description="Helical" evidence="8">
    <location>
        <begin position="195"/>
        <end position="219"/>
    </location>
</feature>
<dbReference type="PANTHER" id="PTHR23502:SF51">
    <property type="entry name" value="QUINIDINE RESISTANCE PROTEIN 1-RELATED"/>
    <property type="match status" value="1"/>
</dbReference>
<evidence type="ECO:0000256" key="6">
    <source>
        <dbReference type="ARBA" id="ARBA00023180"/>
    </source>
</evidence>
<feature type="transmembrane region" description="Helical" evidence="8">
    <location>
        <begin position="464"/>
        <end position="485"/>
    </location>
</feature>
<dbReference type="AlphaFoldDB" id="A0A067QAD8"/>
<feature type="transmembrane region" description="Helical" evidence="8">
    <location>
        <begin position="401"/>
        <end position="418"/>
    </location>
</feature>
<evidence type="ECO:0000256" key="8">
    <source>
        <dbReference type="SAM" id="Phobius"/>
    </source>
</evidence>
<gene>
    <name evidence="10" type="ORF">JAAARDRAFT_174578</name>
</gene>
<organism evidence="10 11">
    <name type="scientific">Jaapia argillacea MUCL 33604</name>
    <dbReference type="NCBI Taxonomy" id="933084"/>
    <lineage>
        <taxon>Eukaryota</taxon>
        <taxon>Fungi</taxon>
        <taxon>Dikarya</taxon>
        <taxon>Basidiomycota</taxon>
        <taxon>Agaricomycotina</taxon>
        <taxon>Agaricomycetes</taxon>
        <taxon>Agaricomycetidae</taxon>
        <taxon>Jaapiales</taxon>
        <taxon>Jaapiaceae</taxon>
        <taxon>Jaapia</taxon>
    </lineage>
</organism>
<feature type="transmembrane region" description="Helical" evidence="8">
    <location>
        <begin position="104"/>
        <end position="123"/>
    </location>
</feature>
<feature type="transmembrane region" description="Helical" evidence="8">
    <location>
        <begin position="225"/>
        <end position="245"/>
    </location>
</feature>
<name>A0A067QAD8_9AGAM</name>
<dbReference type="CDD" id="cd17323">
    <property type="entry name" value="MFS_Tpo1_MDR_like"/>
    <property type="match status" value="1"/>
</dbReference>
<feature type="region of interest" description="Disordered" evidence="7">
    <location>
        <begin position="1"/>
        <end position="51"/>
    </location>
</feature>
<dbReference type="FunFam" id="1.20.1720.10:FF:000009">
    <property type="entry name" value="MFS multidrug transporter"/>
    <property type="match status" value="1"/>
</dbReference>
<dbReference type="GO" id="GO:0015137">
    <property type="term" value="F:citrate transmembrane transporter activity"/>
    <property type="evidence" value="ECO:0007669"/>
    <property type="project" value="UniProtKB-ARBA"/>
</dbReference>
<dbReference type="STRING" id="933084.A0A067QAD8"/>
<feature type="compositionally biased region" description="Polar residues" evidence="7">
    <location>
        <begin position="28"/>
        <end position="37"/>
    </location>
</feature>
<dbReference type="Gene3D" id="1.20.1250.20">
    <property type="entry name" value="MFS general substrate transporter like domains"/>
    <property type="match status" value="1"/>
</dbReference>
<keyword evidence="5 8" id="KW-0472">Membrane</keyword>
<proteinExistence type="predicted"/>
<dbReference type="GO" id="GO:0140115">
    <property type="term" value="P:export across plasma membrane"/>
    <property type="evidence" value="ECO:0007669"/>
    <property type="project" value="UniProtKB-ARBA"/>
</dbReference>
<feature type="transmembrane region" description="Helical" evidence="8">
    <location>
        <begin position="430"/>
        <end position="452"/>
    </location>
</feature>
<keyword evidence="2" id="KW-0813">Transport</keyword>
<evidence type="ECO:0000256" key="3">
    <source>
        <dbReference type="ARBA" id="ARBA00022692"/>
    </source>
</evidence>
<dbReference type="EMBL" id="KL197714">
    <property type="protein sequence ID" value="KDQ60452.1"/>
    <property type="molecule type" value="Genomic_DNA"/>
</dbReference>
<dbReference type="InterPro" id="IPR001958">
    <property type="entry name" value="Tet-R_TetA/multi-R_MdtG-like"/>
</dbReference>
<keyword evidence="11" id="KW-1185">Reference proteome</keyword>
<keyword evidence="3 8" id="KW-0812">Transmembrane</keyword>
<feature type="transmembrane region" description="Helical" evidence="8">
    <location>
        <begin position="67"/>
        <end position="88"/>
    </location>
</feature>
<evidence type="ECO:0000313" key="11">
    <source>
        <dbReference type="Proteomes" id="UP000027265"/>
    </source>
</evidence>
<feature type="transmembrane region" description="Helical" evidence="8">
    <location>
        <begin position="135"/>
        <end position="153"/>
    </location>
</feature>
<feature type="compositionally biased region" description="Basic and acidic residues" evidence="7">
    <location>
        <begin position="39"/>
        <end position="48"/>
    </location>
</feature>